<dbReference type="Proteomes" id="UP001597112">
    <property type="component" value="Unassembled WGS sequence"/>
</dbReference>
<organism evidence="4 5">
    <name type="scientific">Ohtaekwangia kribbensis</name>
    <dbReference type="NCBI Taxonomy" id="688913"/>
    <lineage>
        <taxon>Bacteria</taxon>
        <taxon>Pseudomonadati</taxon>
        <taxon>Bacteroidota</taxon>
        <taxon>Cytophagia</taxon>
        <taxon>Cytophagales</taxon>
        <taxon>Fulvivirgaceae</taxon>
        <taxon>Ohtaekwangia</taxon>
    </lineage>
</organism>
<keyword evidence="5" id="KW-1185">Reference proteome</keyword>
<gene>
    <name evidence="4" type="ORF">ACFQ21_11340</name>
</gene>
<sequence>MKEDEALIREAQSQDFPAVYDFINALENIVFDKDKQRLLFESNIQDKDYCYRVALLNDKVAGYISCHTQMLLHHGGRIGEIQELFVAADKRNYGIGKLLVNAVKLWAQQNEVLQLEVAANNDRLQTHQFYTREGFVHTHKKFVYGIF</sequence>
<keyword evidence="2 4" id="KW-0012">Acyltransferase</keyword>
<dbReference type="PANTHER" id="PTHR43877">
    <property type="entry name" value="AMINOALKYLPHOSPHONATE N-ACETYLTRANSFERASE-RELATED-RELATED"/>
    <property type="match status" value="1"/>
</dbReference>
<dbReference type="EC" id="2.3.1.-" evidence="4"/>
<comment type="caution">
    <text evidence="4">The sequence shown here is derived from an EMBL/GenBank/DDBJ whole genome shotgun (WGS) entry which is preliminary data.</text>
</comment>
<feature type="domain" description="N-acetyltransferase" evidence="3">
    <location>
        <begin position="6"/>
        <end position="147"/>
    </location>
</feature>
<name>A0ABW3K127_9BACT</name>
<dbReference type="EMBL" id="JBHTKA010000003">
    <property type="protein sequence ID" value="MFD0999904.1"/>
    <property type="molecule type" value="Genomic_DNA"/>
</dbReference>
<proteinExistence type="predicted"/>
<dbReference type="GO" id="GO:0016746">
    <property type="term" value="F:acyltransferase activity"/>
    <property type="evidence" value="ECO:0007669"/>
    <property type="project" value="UniProtKB-KW"/>
</dbReference>
<dbReference type="Gene3D" id="3.40.630.30">
    <property type="match status" value="1"/>
</dbReference>
<dbReference type="Pfam" id="PF00583">
    <property type="entry name" value="Acetyltransf_1"/>
    <property type="match status" value="1"/>
</dbReference>
<dbReference type="PROSITE" id="PS51186">
    <property type="entry name" value="GNAT"/>
    <property type="match status" value="1"/>
</dbReference>
<dbReference type="PANTHER" id="PTHR43877:SF2">
    <property type="entry name" value="AMINOALKYLPHOSPHONATE N-ACETYLTRANSFERASE-RELATED"/>
    <property type="match status" value="1"/>
</dbReference>
<protein>
    <submittedName>
        <fullName evidence="4">GNAT family N-acetyltransferase</fullName>
        <ecNumber evidence="4">2.3.1.-</ecNumber>
    </submittedName>
</protein>
<dbReference type="InterPro" id="IPR000182">
    <property type="entry name" value="GNAT_dom"/>
</dbReference>
<evidence type="ECO:0000259" key="3">
    <source>
        <dbReference type="PROSITE" id="PS51186"/>
    </source>
</evidence>
<keyword evidence="1 4" id="KW-0808">Transferase</keyword>
<dbReference type="CDD" id="cd04301">
    <property type="entry name" value="NAT_SF"/>
    <property type="match status" value="1"/>
</dbReference>
<dbReference type="SUPFAM" id="SSF55729">
    <property type="entry name" value="Acyl-CoA N-acyltransferases (Nat)"/>
    <property type="match status" value="1"/>
</dbReference>
<evidence type="ECO:0000313" key="5">
    <source>
        <dbReference type="Proteomes" id="UP001597112"/>
    </source>
</evidence>
<dbReference type="RefSeq" id="WP_377579027.1">
    <property type="nucleotide sequence ID" value="NZ_JBHTKA010000003.1"/>
</dbReference>
<evidence type="ECO:0000313" key="4">
    <source>
        <dbReference type="EMBL" id="MFD0999904.1"/>
    </source>
</evidence>
<dbReference type="InterPro" id="IPR050832">
    <property type="entry name" value="Bact_Acetyltransf"/>
</dbReference>
<evidence type="ECO:0000256" key="2">
    <source>
        <dbReference type="ARBA" id="ARBA00023315"/>
    </source>
</evidence>
<dbReference type="InterPro" id="IPR016181">
    <property type="entry name" value="Acyl_CoA_acyltransferase"/>
</dbReference>
<reference evidence="5" key="1">
    <citation type="journal article" date="2019" name="Int. J. Syst. Evol. Microbiol.">
        <title>The Global Catalogue of Microorganisms (GCM) 10K type strain sequencing project: providing services to taxonomists for standard genome sequencing and annotation.</title>
        <authorList>
            <consortium name="The Broad Institute Genomics Platform"/>
            <consortium name="The Broad Institute Genome Sequencing Center for Infectious Disease"/>
            <person name="Wu L."/>
            <person name="Ma J."/>
        </authorList>
    </citation>
    <scope>NUCLEOTIDE SEQUENCE [LARGE SCALE GENOMIC DNA]</scope>
    <source>
        <strain evidence="5">CCUG 58938</strain>
    </source>
</reference>
<accession>A0ABW3K127</accession>
<evidence type="ECO:0000256" key="1">
    <source>
        <dbReference type="ARBA" id="ARBA00022679"/>
    </source>
</evidence>